<accession>A0ABQ8ERP0</accession>
<keyword evidence="3" id="KW-1185">Reference proteome</keyword>
<sequence>MPRTHSDNPEGLTAMLTGMVSGFPQATKLAFSTTKSAHEKFEKLSPESKETLSTAAAASVDAARKSYSWLKRIYSVVMKWGTIKLDRWHQPPAFLLRLLSSTILFILPVDDVWMTMDLPKGKVVYAGNQNLYGIDTLSTLSIIFSKTGILPRVILEPMHFKIPVWKHLIEYMGAVSCEHPGAIEYLMSLEYPLLVYPGGRREFFRKKRDEKYSLEWRHIELRTRVIDDLNTFAPKHEYLVVPVASIGVNDMLNIMCDCSWNPYNLMRTIPLACPISYQRQYLTLLMPIRLHDGKYDDVFVQEELERGIVSTLSRRQSAGERRILLRRVSKTLGVVFAKDGAVMTSSRFIFGIVQAQTMSIIGYLLEQLQVSEDIHYGRDGHHADEVGTDPSRCAPFPSTDSNQREITGPSHGSTSPPHIEDHRPIHRIFNFLGLSKLERK</sequence>
<reference evidence="2 3" key="1">
    <citation type="submission" date="2021-02" db="EMBL/GenBank/DDBJ databases">
        <title>Variation within the Batrachochytrium salamandrivorans European outbreak.</title>
        <authorList>
            <person name="Kelly M."/>
            <person name="Pasmans F."/>
            <person name="Shea T.P."/>
            <person name="Munoz J.F."/>
            <person name="Carranza S."/>
            <person name="Cuomo C.A."/>
            <person name="Martel A."/>
        </authorList>
    </citation>
    <scope>NUCLEOTIDE SEQUENCE [LARGE SCALE GENOMIC DNA]</scope>
    <source>
        <strain evidence="2 3">AMFP18/2</strain>
    </source>
</reference>
<evidence type="ECO:0000313" key="2">
    <source>
        <dbReference type="EMBL" id="KAH6585506.1"/>
    </source>
</evidence>
<dbReference type="EMBL" id="JAFCIX010000580">
    <property type="protein sequence ID" value="KAH6585506.1"/>
    <property type="molecule type" value="Genomic_DNA"/>
</dbReference>
<comment type="caution">
    <text evidence="2">The sequence shown here is derived from an EMBL/GenBank/DDBJ whole genome shotgun (WGS) entry which is preliminary data.</text>
</comment>
<dbReference type="PANTHER" id="PTHR22753">
    <property type="entry name" value="TRANSMEMBRANE PROTEIN 68"/>
    <property type="match status" value="1"/>
</dbReference>
<feature type="compositionally biased region" description="Polar residues" evidence="1">
    <location>
        <begin position="398"/>
        <end position="416"/>
    </location>
</feature>
<dbReference type="Proteomes" id="UP001648503">
    <property type="component" value="Unassembled WGS sequence"/>
</dbReference>
<proteinExistence type="predicted"/>
<dbReference type="PANTHER" id="PTHR22753:SF14">
    <property type="entry name" value="MONOACYLGLYCEROL_DIACYLGLYCEROL O-ACYLTRANSFERASE"/>
    <property type="match status" value="1"/>
</dbReference>
<protein>
    <submittedName>
        <fullName evidence="2">Uncharacterized protein</fullName>
    </submittedName>
</protein>
<gene>
    <name evidence="2" type="ORF">BASA50_001115</name>
</gene>
<organism evidence="2 3">
    <name type="scientific">Batrachochytrium salamandrivorans</name>
    <dbReference type="NCBI Taxonomy" id="1357716"/>
    <lineage>
        <taxon>Eukaryota</taxon>
        <taxon>Fungi</taxon>
        <taxon>Fungi incertae sedis</taxon>
        <taxon>Chytridiomycota</taxon>
        <taxon>Chytridiomycota incertae sedis</taxon>
        <taxon>Chytridiomycetes</taxon>
        <taxon>Rhizophydiales</taxon>
        <taxon>Rhizophydiales incertae sedis</taxon>
        <taxon>Batrachochytrium</taxon>
    </lineage>
</organism>
<name>A0ABQ8ERP0_9FUNG</name>
<feature type="region of interest" description="Disordered" evidence="1">
    <location>
        <begin position="395"/>
        <end position="420"/>
    </location>
</feature>
<evidence type="ECO:0000313" key="3">
    <source>
        <dbReference type="Proteomes" id="UP001648503"/>
    </source>
</evidence>
<evidence type="ECO:0000256" key="1">
    <source>
        <dbReference type="SAM" id="MobiDB-lite"/>
    </source>
</evidence>